<keyword evidence="2" id="KW-1185">Reference proteome</keyword>
<organism evidence="1 2">
    <name type="scientific">Dipteronia sinensis</name>
    <dbReference type="NCBI Taxonomy" id="43782"/>
    <lineage>
        <taxon>Eukaryota</taxon>
        <taxon>Viridiplantae</taxon>
        <taxon>Streptophyta</taxon>
        <taxon>Embryophyta</taxon>
        <taxon>Tracheophyta</taxon>
        <taxon>Spermatophyta</taxon>
        <taxon>Magnoliopsida</taxon>
        <taxon>eudicotyledons</taxon>
        <taxon>Gunneridae</taxon>
        <taxon>Pentapetalae</taxon>
        <taxon>rosids</taxon>
        <taxon>malvids</taxon>
        <taxon>Sapindales</taxon>
        <taxon>Sapindaceae</taxon>
        <taxon>Hippocastanoideae</taxon>
        <taxon>Acereae</taxon>
        <taxon>Dipteronia</taxon>
    </lineage>
</organism>
<dbReference type="PANTHER" id="PTHR10039">
    <property type="entry name" value="AMELOGENIN"/>
    <property type="match status" value="1"/>
</dbReference>
<dbReference type="Proteomes" id="UP001281410">
    <property type="component" value="Unassembled WGS sequence"/>
</dbReference>
<dbReference type="EMBL" id="JANJYJ010000876">
    <property type="protein sequence ID" value="KAK3170479.1"/>
    <property type="molecule type" value="Genomic_DNA"/>
</dbReference>
<dbReference type="AlphaFoldDB" id="A0AAD9Z2W7"/>
<reference evidence="1" key="1">
    <citation type="journal article" date="2023" name="Plant J.">
        <title>Genome sequences and population genomics provide insights into the demographic history, inbreeding, and mutation load of two 'living fossil' tree species of Dipteronia.</title>
        <authorList>
            <person name="Feng Y."/>
            <person name="Comes H.P."/>
            <person name="Chen J."/>
            <person name="Zhu S."/>
            <person name="Lu R."/>
            <person name="Zhang X."/>
            <person name="Li P."/>
            <person name="Qiu J."/>
            <person name="Olsen K.M."/>
            <person name="Qiu Y."/>
        </authorList>
    </citation>
    <scope>NUCLEOTIDE SEQUENCE</scope>
    <source>
        <strain evidence="1">NBL</strain>
    </source>
</reference>
<gene>
    <name evidence="1" type="ORF">Dsin_033155</name>
</gene>
<sequence>MWDSNRTDIKTFIEQQFKNRQFLHNQDDTSKRLAERIYDRLPEQAQGDYAKIQRALEKIDRIIDRTGTSKDIDEAIDEAGQTAKEMAAKDLESLEKQLSTYEIEELNELLAWLYNTSGRFGIDALEAVLYLRFDSRPYKKPLDTKIEGKYSKVLYIDEMGYVCIHAQIRDLITTSKRTVQIDDETPQISATITITKADITTVQNFLWKLCGTATIDQFQFANAASVQSKQAKIQVNQVEALIHVVQQSLALLLRDVDEKSTALVPDAVALLPSFLNELYELSKTEDISDKDREPIVRGVAQLLSEEVYVETYWQQTDNFIKWHDVSPFWKWLEDSNSAQHLEMKQKRWLAGIRKAPNVVLALLKPISTLLARNWLQDEKWDPEGLFDCLEAYLIAVGTSKVSAALIG</sequence>
<proteinExistence type="predicted"/>
<accession>A0AAD9Z2W7</accession>
<protein>
    <submittedName>
        <fullName evidence="1">Uncharacterized protein</fullName>
    </submittedName>
</protein>
<evidence type="ECO:0000313" key="1">
    <source>
        <dbReference type="EMBL" id="KAK3170479.1"/>
    </source>
</evidence>
<name>A0AAD9Z2W7_9ROSI</name>
<comment type="caution">
    <text evidence="1">The sequence shown here is derived from an EMBL/GenBank/DDBJ whole genome shotgun (WGS) entry which is preliminary data.</text>
</comment>
<dbReference type="PANTHER" id="PTHR10039:SF17">
    <property type="entry name" value="FUNGAL STAND N-TERMINAL GOODBYE DOMAIN-CONTAINING PROTEIN-RELATED"/>
    <property type="match status" value="1"/>
</dbReference>
<evidence type="ECO:0000313" key="2">
    <source>
        <dbReference type="Proteomes" id="UP001281410"/>
    </source>
</evidence>